<feature type="chain" id="PRO_5018236867" description="G-protein coupled receptors family 1 profile domain-containing protein" evidence="1">
    <location>
        <begin position="23"/>
        <end position="92"/>
    </location>
</feature>
<dbReference type="STRING" id="333673.A0A3M0K7M8"/>
<keyword evidence="3" id="KW-1185">Reference proteome</keyword>
<evidence type="ECO:0000256" key="1">
    <source>
        <dbReference type="SAM" id="SignalP"/>
    </source>
</evidence>
<dbReference type="AlphaFoldDB" id="A0A3M0K7M8"/>
<evidence type="ECO:0000313" key="3">
    <source>
        <dbReference type="Proteomes" id="UP000269221"/>
    </source>
</evidence>
<protein>
    <recommendedName>
        <fullName evidence="4">G-protein coupled receptors family 1 profile domain-containing protein</fullName>
    </recommendedName>
</protein>
<feature type="signal peptide" evidence="1">
    <location>
        <begin position="1"/>
        <end position="22"/>
    </location>
</feature>
<gene>
    <name evidence="2" type="ORF">DUI87_20310</name>
</gene>
<organism evidence="2 3">
    <name type="scientific">Hirundo rustica rustica</name>
    <dbReference type="NCBI Taxonomy" id="333673"/>
    <lineage>
        <taxon>Eukaryota</taxon>
        <taxon>Metazoa</taxon>
        <taxon>Chordata</taxon>
        <taxon>Craniata</taxon>
        <taxon>Vertebrata</taxon>
        <taxon>Euteleostomi</taxon>
        <taxon>Archelosauria</taxon>
        <taxon>Archosauria</taxon>
        <taxon>Dinosauria</taxon>
        <taxon>Saurischia</taxon>
        <taxon>Theropoda</taxon>
        <taxon>Coelurosauria</taxon>
        <taxon>Aves</taxon>
        <taxon>Neognathae</taxon>
        <taxon>Neoaves</taxon>
        <taxon>Telluraves</taxon>
        <taxon>Australaves</taxon>
        <taxon>Passeriformes</taxon>
        <taxon>Sylvioidea</taxon>
        <taxon>Hirundinidae</taxon>
        <taxon>Hirundo</taxon>
    </lineage>
</organism>
<name>A0A3M0K7M8_HIRRU</name>
<dbReference type="Proteomes" id="UP000269221">
    <property type="component" value="Unassembled WGS sequence"/>
</dbReference>
<keyword evidence="1" id="KW-0732">Signal</keyword>
<evidence type="ECO:0008006" key="4">
    <source>
        <dbReference type="Google" id="ProtNLM"/>
    </source>
</evidence>
<dbReference type="OrthoDB" id="6076970at2759"/>
<dbReference type="SUPFAM" id="SSF81321">
    <property type="entry name" value="Family A G protein-coupled receptor-like"/>
    <property type="match status" value="1"/>
</dbReference>
<comment type="caution">
    <text evidence="2">The sequence shown here is derived from an EMBL/GenBank/DDBJ whole genome shotgun (WGS) entry which is preliminary data.</text>
</comment>
<evidence type="ECO:0000313" key="2">
    <source>
        <dbReference type="EMBL" id="RMC03117.1"/>
    </source>
</evidence>
<dbReference type="EMBL" id="QRBI01000131">
    <property type="protein sequence ID" value="RMC03117.1"/>
    <property type="molecule type" value="Genomic_DNA"/>
</dbReference>
<sequence length="92" mass="9750">MVAYWACFLPLWAWQLAGLYQGEGLGAGPTAQAYLNFGVTCLAYGNSCVSPFLYTLFASGCRWSRGRTGTGVVPAAPSQQAVGSHSVPLAFR</sequence>
<dbReference type="Gene3D" id="1.20.1070.10">
    <property type="entry name" value="Rhodopsin 7-helix transmembrane proteins"/>
    <property type="match status" value="1"/>
</dbReference>
<proteinExistence type="predicted"/>
<reference evidence="2 3" key="1">
    <citation type="submission" date="2018-07" db="EMBL/GenBank/DDBJ databases">
        <title>A high quality draft genome assembly of the barn swallow (H. rustica rustica).</title>
        <authorList>
            <person name="Formenti G."/>
            <person name="Chiara M."/>
            <person name="Poveda L."/>
            <person name="Francoijs K.-J."/>
            <person name="Bonisoli-Alquati A."/>
            <person name="Canova L."/>
            <person name="Gianfranceschi L."/>
            <person name="Horner D.S."/>
            <person name="Saino N."/>
        </authorList>
    </citation>
    <scope>NUCLEOTIDE SEQUENCE [LARGE SCALE GENOMIC DNA]</scope>
    <source>
        <strain evidence="2">Chelidonia</strain>
        <tissue evidence="2">Blood</tissue>
    </source>
</reference>
<accession>A0A3M0K7M8</accession>